<evidence type="ECO:0000256" key="6">
    <source>
        <dbReference type="SAM" id="MobiDB-lite"/>
    </source>
</evidence>
<evidence type="ECO:0000256" key="1">
    <source>
        <dbReference type="ARBA" id="ARBA00004123"/>
    </source>
</evidence>
<proteinExistence type="inferred from homology"/>
<dbReference type="EMBL" id="NHYD01000581">
    <property type="protein sequence ID" value="PPQ93888.1"/>
    <property type="molecule type" value="Genomic_DNA"/>
</dbReference>
<dbReference type="PANTHER" id="PTHR21206">
    <property type="entry name" value="SLD5 PROTEIN"/>
    <property type="match status" value="1"/>
</dbReference>
<evidence type="ECO:0000256" key="4">
    <source>
        <dbReference type="ARBA" id="ARBA00022705"/>
    </source>
</evidence>
<dbReference type="CDD" id="cd11711">
    <property type="entry name" value="GINS_A_Sld5"/>
    <property type="match status" value="1"/>
</dbReference>
<dbReference type="GO" id="GO:0000811">
    <property type="term" value="C:GINS complex"/>
    <property type="evidence" value="ECO:0007669"/>
    <property type="project" value="TreeGrafter"/>
</dbReference>
<evidence type="ECO:0000313" key="9">
    <source>
        <dbReference type="EMBL" id="PPQ93888.1"/>
    </source>
</evidence>
<dbReference type="InterPro" id="IPR038749">
    <property type="entry name" value="Sld5_GINS_A"/>
</dbReference>
<dbReference type="Proteomes" id="UP000283269">
    <property type="component" value="Unassembled WGS sequence"/>
</dbReference>
<dbReference type="InParanoid" id="A0A409XT35"/>
<dbReference type="Pfam" id="PF05916">
    <property type="entry name" value="Sld5"/>
    <property type="match status" value="1"/>
</dbReference>
<reference evidence="9 10" key="1">
    <citation type="journal article" date="2018" name="Evol. Lett.">
        <title>Horizontal gene cluster transfer increased hallucinogenic mushroom diversity.</title>
        <authorList>
            <person name="Reynolds H.T."/>
            <person name="Vijayakumar V."/>
            <person name="Gluck-Thaler E."/>
            <person name="Korotkin H.B."/>
            <person name="Matheny P.B."/>
            <person name="Slot J.C."/>
        </authorList>
    </citation>
    <scope>NUCLEOTIDE SEQUENCE [LARGE SCALE GENOMIC DNA]</scope>
    <source>
        <strain evidence="9 10">2631</strain>
    </source>
</reference>
<dbReference type="AlphaFoldDB" id="A0A409XT35"/>
<keyword evidence="5" id="KW-0539">Nucleus</keyword>
<name>A0A409XT35_PSICY</name>
<comment type="caution">
    <text evidence="9">The sequence shown here is derived from an EMBL/GenBank/DDBJ whole genome shotgun (WGS) entry which is preliminary data.</text>
</comment>
<dbReference type="SUPFAM" id="SSF160059">
    <property type="entry name" value="PriA/YqbF domain"/>
    <property type="match status" value="1"/>
</dbReference>
<evidence type="ECO:0000259" key="7">
    <source>
        <dbReference type="Pfam" id="PF05916"/>
    </source>
</evidence>
<keyword evidence="4" id="KW-0235">DNA replication</keyword>
<dbReference type="SUPFAM" id="SSF158573">
    <property type="entry name" value="GINS helical bundle-like"/>
    <property type="match status" value="1"/>
</dbReference>
<dbReference type="InterPro" id="IPR008591">
    <property type="entry name" value="GINS_Sld5"/>
</dbReference>
<dbReference type="InterPro" id="IPR021151">
    <property type="entry name" value="GINS_A"/>
</dbReference>
<evidence type="ECO:0000313" key="10">
    <source>
        <dbReference type="Proteomes" id="UP000283269"/>
    </source>
</evidence>
<feature type="domain" description="GINS subunit" evidence="7">
    <location>
        <begin position="117"/>
        <end position="192"/>
    </location>
</feature>
<dbReference type="Gene3D" id="1.20.58.1030">
    <property type="match status" value="1"/>
</dbReference>
<dbReference type="GO" id="GO:0000727">
    <property type="term" value="P:double-strand break repair via break-induced replication"/>
    <property type="evidence" value="ECO:0007669"/>
    <property type="project" value="TreeGrafter"/>
</dbReference>
<dbReference type="PANTHER" id="PTHR21206:SF0">
    <property type="entry name" value="DNA REPLICATION COMPLEX GINS PROTEIN SLD5"/>
    <property type="match status" value="1"/>
</dbReference>
<dbReference type="STRING" id="93625.A0A409XT35"/>
<dbReference type="OrthoDB" id="338231at2759"/>
<sequence>MDWDEEYELIRSGRAVPRAGPSFLTRDGSPSNDDPHTNANSTTRHQQPQPPAPAPAAAAAIESVPDFYPEEAEQGTPLEQLTRHWMNERHAPDILPAQEDLLMNLLDHLRRQSEAVQLLREDPSTSEEEHIRIMLVQIEVERVKFIVRSYVRTRLFKIERYARFITTNAEIQTRLTAAERDHASRHAILTDQHFYLSVLQGLPEKQSHLDDTPLFVPPMVTEPDKSRPVFVHALQRCPRVRLPDGATLDMEKGHISLMPYSVVEELVARGEVELI</sequence>
<gene>
    <name evidence="9" type="ORF">CVT25_007801</name>
</gene>
<feature type="compositionally biased region" description="Polar residues" evidence="6">
    <location>
        <begin position="28"/>
        <end position="45"/>
    </location>
</feature>
<dbReference type="InterPro" id="IPR036224">
    <property type="entry name" value="GINS_bundle-like_dom_sf"/>
</dbReference>
<feature type="region of interest" description="Disordered" evidence="6">
    <location>
        <begin position="1"/>
        <end position="58"/>
    </location>
</feature>
<dbReference type="CDD" id="cd21692">
    <property type="entry name" value="GINS_B_Sld5"/>
    <property type="match status" value="1"/>
</dbReference>
<dbReference type="GO" id="GO:0006261">
    <property type="term" value="P:DNA-templated DNA replication"/>
    <property type="evidence" value="ECO:0007669"/>
    <property type="project" value="InterPro"/>
</dbReference>
<comment type="similarity">
    <text evidence="2">Belongs to the GINS4/SLD5 family.</text>
</comment>
<keyword evidence="10" id="KW-1185">Reference proteome</keyword>
<protein>
    <recommendedName>
        <fullName evidence="3">DNA replication complex GINS protein SLD5</fullName>
    </recommendedName>
</protein>
<evidence type="ECO:0000256" key="5">
    <source>
        <dbReference type="ARBA" id="ARBA00023242"/>
    </source>
</evidence>
<organism evidence="9 10">
    <name type="scientific">Psilocybe cyanescens</name>
    <dbReference type="NCBI Taxonomy" id="93625"/>
    <lineage>
        <taxon>Eukaryota</taxon>
        <taxon>Fungi</taxon>
        <taxon>Dikarya</taxon>
        <taxon>Basidiomycota</taxon>
        <taxon>Agaricomycotina</taxon>
        <taxon>Agaricomycetes</taxon>
        <taxon>Agaricomycetidae</taxon>
        <taxon>Agaricales</taxon>
        <taxon>Agaricineae</taxon>
        <taxon>Strophariaceae</taxon>
        <taxon>Psilocybe</taxon>
    </lineage>
</organism>
<dbReference type="FunCoup" id="A0A409XT35">
    <property type="interactions" value="451"/>
</dbReference>
<accession>A0A409XT35</accession>
<comment type="subcellular location">
    <subcellularLocation>
        <location evidence="1">Nucleus</location>
    </subcellularLocation>
</comment>
<evidence type="ECO:0000256" key="3">
    <source>
        <dbReference type="ARBA" id="ARBA00014804"/>
    </source>
</evidence>
<dbReference type="InterPro" id="IPR031633">
    <property type="entry name" value="SLD5_C"/>
</dbReference>
<feature type="domain" description="DNA replication complex GINS protein SLD5 C-terminal" evidence="8">
    <location>
        <begin position="223"/>
        <end position="275"/>
    </location>
</feature>
<dbReference type="Pfam" id="PF16922">
    <property type="entry name" value="SLD5_C"/>
    <property type="match status" value="1"/>
</dbReference>
<evidence type="ECO:0000256" key="2">
    <source>
        <dbReference type="ARBA" id="ARBA00008187"/>
    </source>
</evidence>
<evidence type="ECO:0000259" key="8">
    <source>
        <dbReference type="Pfam" id="PF16922"/>
    </source>
</evidence>